<dbReference type="EMBL" id="JACOQL010000002">
    <property type="protein sequence ID" value="MBC9246687.1"/>
    <property type="molecule type" value="Genomic_DNA"/>
</dbReference>
<comment type="caution">
    <text evidence="3">The sequence shown here is derived from an EMBL/GenBank/DDBJ whole genome shotgun (WGS) entry which is preliminary data.</text>
</comment>
<evidence type="ECO:0000256" key="1">
    <source>
        <dbReference type="SAM" id="MobiDB-lite"/>
    </source>
</evidence>
<gene>
    <name evidence="3" type="ORF">H4P12_08170</name>
</gene>
<organism evidence="3 4">
    <name type="scientific">Paracoccus amoyensis</name>
    <dbReference type="NCBI Taxonomy" id="2760093"/>
    <lineage>
        <taxon>Bacteria</taxon>
        <taxon>Pseudomonadati</taxon>
        <taxon>Pseudomonadota</taxon>
        <taxon>Alphaproteobacteria</taxon>
        <taxon>Rhodobacterales</taxon>
        <taxon>Paracoccaceae</taxon>
        <taxon>Paracoccus</taxon>
    </lineage>
</organism>
<reference evidence="3" key="1">
    <citation type="submission" date="2020-08" db="EMBL/GenBank/DDBJ databases">
        <title>Paracoccus amoyensis sp. nov., isolated from the surface seawater at coast of Xiamen, Fujian.</title>
        <authorList>
            <person name="Lyu L."/>
        </authorList>
    </citation>
    <scope>NUCLEOTIDE SEQUENCE</scope>
    <source>
        <strain evidence="3">11-3</strain>
    </source>
</reference>
<protein>
    <recommendedName>
        <fullName evidence="5">Nickel/cobalt transporter regulator</fullName>
    </recommendedName>
</protein>
<evidence type="ECO:0000313" key="4">
    <source>
        <dbReference type="Proteomes" id="UP000608594"/>
    </source>
</evidence>
<feature type="region of interest" description="Disordered" evidence="1">
    <location>
        <begin position="25"/>
        <end position="56"/>
    </location>
</feature>
<dbReference type="AlphaFoldDB" id="A0A926GGL8"/>
<keyword evidence="2" id="KW-0732">Signal</keyword>
<evidence type="ECO:0008006" key="5">
    <source>
        <dbReference type="Google" id="ProtNLM"/>
    </source>
</evidence>
<name>A0A926GGL8_9RHOB</name>
<proteinExistence type="predicted"/>
<evidence type="ECO:0000313" key="3">
    <source>
        <dbReference type="EMBL" id="MBC9246687.1"/>
    </source>
</evidence>
<sequence>MQLHRYLTIAVVLVATGTALPAFADPGRGNGNGNGKGAHNGNPHQPRGHRADRDNDRRYVANCPPGLAKKNPPCVPPGQVRNRDYYPRVGDDFRIGDYIVIRDPGRYHLEERRGWNYYRDDNHIYRVDSNTRRVLAVLNLIDAFTN</sequence>
<dbReference type="Proteomes" id="UP000608594">
    <property type="component" value="Unassembled WGS sequence"/>
</dbReference>
<evidence type="ECO:0000256" key="2">
    <source>
        <dbReference type="SAM" id="SignalP"/>
    </source>
</evidence>
<accession>A0A926GGL8</accession>
<keyword evidence="4" id="KW-1185">Reference proteome</keyword>
<feature type="signal peptide" evidence="2">
    <location>
        <begin position="1"/>
        <end position="24"/>
    </location>
</feature>
<feature type="compositionally biased region" description="Gly residues" evidence="1">
    <location>
        <begin position="28"/>
        <end position="38"/>
    </location>
</feature>
<dbReference type="RefSeq" id="WP_187793147.1">
    <property type="nucleotide sequence ID" value="NZ_JACOQL010000002.1"/>
</dbReference>
<feature type="chain" id="PRO_5036975816" description="Nickel/cobalt transporter regulator" evidence="2">
    <location>
        <begin position="25"/>
        <end position="146"/>
    </location>
</feature>